<dbReference type="InterPro" id="IPR001173">
    <property type="entry name" value="Glyco_trans_2-like"/>
</dbReference>
<dbReference type="EMBL" id="AQPN01000069">
    <property type="protein sequence ID" value="EOR95013.1"/>
    <property type="molecule type" value="Genomic_DNA"/>
</dbReference>
<dbReference type="EC" id="2.4.1.-" evidence="6"/>
<dbReference type="Proteomes" id="UP000014174">
    <property type="component" value="Unassembled WGS sequence"/>
</dbReference>
<feature type="transmembrane region" description="Helical" evidence="4">
    <location>
        <begin position="331"/>
        <end position="351"/>
    </location>
</feature>
<keyword evidence="2 6" id="KW-0328">Glycosyltransferase</keyword>
<name>R9GTI8_9SPHI</name>
<protein>
    <submittedName>
        <fullName evidence="6">N-acetylglucosaminyltransferase</fullName>
        <ecNumber evidence="6">2.4.1.-</ecNumber>
    </submittedName>
</protein>
<comment type="similarity">
    <text evidence="1">Belongs to the glycosyltransferase 2 family.</text>
</comment>
<dbReference type="CDD" id="cd04192">
    <property type="entry name" value="GT_2_like_e"/>
    <property type="match status" value="1"/>
</dbReference>
<dbReference type="GO" id="GO:0016757">
    <property type="term" value="F:glycosyltransferase activity"/>
    <property type="evidence" value="ECO:0007669"/>
    <property type="project" value="UniProtKB-KW"/>
</dbReference>
<dbReference type="OrthoDB" id="9805625at2"/>
<dbReference type="Pfam" id="PF00535">
    <property type="entry name" value="Glycos_transf_2"/>
    <property type="match status" value="1"/>
</dbReference>
<gene>
    <name evidence="6" type="ORF">ADIARSV_1797</name>
</gene>
<evidence type="ECO:0000313" key="6">
    <source>
        <dbReference type="EMBL" id="EOR95013.1"/>
    </source>
</evidence>
<keyword evidence="3 6" id="KW-0808">Transferase</keyword>
<dbReference type="PANTHER" id="PTHR43630">
    <property type="entry name" value="POLY-BETA-1,6-N-ACETYL-D-GLUCOSAMINE SYNTHASE"/>
    <property type="match status" value="1"/>
</dbReference>
<evidence type="ECO:0000256" key="2">
    <source>
        <dbReference type="ARBA" id="ARBA00022676"/>
    </source>
</evidence>
<keyword evidence="7" id="KW-1185">Reference proteome</keyword>
<evidence type="ECO:0000313" key="7">
    <source>
        <dbReference type="Proteomes" id="UP000014174"/>
    </source>
</evidence>
<dbReference type="STRING" id="1150600.ADIARSV_1797"/>
<proteinExistence type="inferred from homology"/>
<reference evidence="6 7" key="1">
    <citation type="journal article" date="2013" name="Genome Announc.">
        <title>Draft Genome Sequence of Arcticibacter svalbardensis Strain MN12-7T, a Member of the Family Sphingobacteriaceae Isolated from an Arctic Soil Sample.</title>
        <authorList>
            <person name="Shivaji S."/>
            <person name="Ara S."/>
            <person name="Prasad S."/>
            <person name="Manasa B.P."/>
            <person name="Begum Z."/>
            <person name="Singh A."/>
            <person name="Kumar Pinnaka A."/>
        </authorList>
    </citation>
    <scope>NUCLEOTIDE SEQUENCE [LARGE SCALE GENOMIC DNA]</scope>
    <source>
        <strain evidence="6 7">MN12-7</strain>
    </source>
</reference>
<dbReference type="PANTHER" id="PTHR43630:SF1">
    <property type="entry name" value="POLY-BETA-1,6-N-ACETYL-D-GLUCOSAMINE SYNTHASE"/>
    <property type="match status" value="1"/>
</dbReference>
<evidence type="ECO:0000256" key="1">
    <source>
        <dbReference type="ARBA" id="ARBA00006739"/>
    </source>
</evidence>
<evidence type="ECO:0000259" key="5">
    <source>
        <dbReference type="Pfam" id="PF00535"/>
    </source>
</evidence>
<keyword evidence="4" id="KW-0812">Transmembrane</keyword>
<organism evidence="6 7">
    <name type="scientific">Arcticibacter svalbardensis MN12-7</name>
    <dbReference type="NCBI Taxonomy" id="1150600"/>
    <lineage>
        <taxon>Bacteria</taxon>
        <taxon>Pseudomonadati</taxon>
        <taxon>Bacteroidota</taxon>
        <taxon>Sphingobacteriia</taxon>
        <taxon>Sphingobacteriales</taxon>
        <taxon>Sphingobacteriaceae</taxon>
        <taxon>Arcticibacter</taxon>
    </lineage>
</organism>
<comment type="caution">
    <text evidence="6">The sequence shown here is derived from an EMBL/GenBank/DDBJ whole genome shotgun (WGS) entry which is preliminary data.</text>
</comment>
<evidence type="ECO:0000256" key="4">
    <source>
        <dbReference type="SAM" id="Phobius"/>
    </source>
</evidence>
<dbReference type="AlphaFoldDB" id="R9GTI8"/>
<dbReference type="RefSeq" id="WP_016195033.1">
    <property type="nucleotide sequence ID" value="NZ_AQPN01000069.1"/>
</dbReference>
<keyword evidence="4" id="KW-1133">Transmembrane helix</keyword>
<evidence type="ECO:0000256" key="3">
    <source>
        <dbReference type="ARBA" id="ARBA00022679"/>
    </source>
</evidence>
<dbReference type="Gene3D" id="3.90.550.10">
    <property type="entry name" value="Spore Coat Polysaccharide Biosynthesis Protein SpsA, Chain A"/>
    <property type="match status" value="1"/>
</dbReference>
<feature type="transmembrane region" description="Helical" evidence="4">
    <location>
        <begin position="273"/>
        <end position="295"/>
    </location>
</feature>
<dbReference type="SUPFAM" id="SSF53448">
    <property type="entry name" value="Nucleotide-diphospho-sugar transferases"/>
    <property type="match status" value="1"/>
</dbReference>
<sequence>MLTCLYVSAILFLRKGWISIPPYVSVQGIPRTKVSILIAARNEEDKIAITIENILAQSYPAELRELIVVDDHSSDRTSAIILSYRDRGVRLIKLNEKEKLNSYKKKAISEAINLASGELIITTDADCRMKPDWLKAIVGFYEETGSKLISSPVVYANEISFFERLQTLEFLYLIGLGASSIGNKMPSTCNGANLAYKKEVFVELGGFKGIDDLASGDDELFLHKVASRYPESIGFCKSSDAIVFTDAKASVSEFISQRKRWASKSTRYKDKKIVVLGVAIWFFNVMLLISILAGFFDPRNWITALLALVLKALAEMLFLKPVTRFAHRTELLKYLPLLSVVHVIYIIYIGIAGNSGKYIWKDRLVR</sequence>
<dbReference type="eggNOG" id="COG1215">
    <property type="taxonomic scope" value="Bacteria"/>
</dbReference>
<dbReference type="InterPro" id="IPR029044">
    <property type="entry name" value="Nucleotide-diphossugar_trans"/>
</dbReference>
<keyword evidence="4" id="KW-0472">Membrane</keyword>
<feature type="transmembrane region" description="Helical" evidence="4">
    <location>
        <begin position="301"/>
        <end position="319"/>
    </location>
</feature>
<accession>R9GTI8</accession>
<feature type="domain" description="Glycosyltransferase 2-like" evidence="5">
    <location>
        <begin position="35"/>
        <end position="201"/>
    </location>
</feature>
<dbReference type="PATRIC" id="fig|1150600.3.peg.1770"/>